<keyword evidence="1" id="KW-0472">Membrane</keyword>
<evidence type="ECO:0000256" key="1">
    <source>
        <dbReference type="SAM" id="Phobius"/>
    </source>
</evidence>
<keyword evidence="1" id="KW-1133">Transmembrane helix</keyword>
<dbReference type="Proteomes" id="UP000051124">
    <property type="component" value="Unassembled WGS sequence"/>
</dbReference>
<organism evidence="2 3">
    <name type="scientific">candidate division TA06 bacterium DG_26</name>
    <dbReference type="NCBI Taxonomy" id="1703771"/>
    <lineage>
        <taxon>Bacteria</taxon>
        <taxon>Bacteria division TA06</taxon>
    </lineage>
</organism>
<accession>A0A0S7WFF4</accession>
<reference evidence="2 3" key="1">
    <citation type="journal article" date="2015" name="Microbiome">
        <title>Genomic resolution of linkages in carbon, nitrogen, and sulfur cycling among widespread estuary sediment bacteria.</title>
        <authorList>
            <person name="Baker B.J."/>
            <person name="Lazar C.S."/>
            <person name="Teske A.P."/>
            <person name="Dick G.J."/>
        </authorList>
    </citation>
    <scope>NUCLEOTIDE SEQUENCE [LARGE SCALE GENOMIC DNA]</scope>
    <source>
        <strain evidence="2">DG_26</strain>
    </source>
</reference>
<name>A0A0S7WFF4_UNCT6</name>
<sequence>MRSVRKEELVTVCLAGGILLYAIVSLFSSFFHNPHEDPTVFHDDCPACRWEQQSQENPFDSTMSVHSLAAPGDSFAGLAVIEIRHIRSQGLFNTFAARSPPSDS</sequence>
<gene>
    <name evidence="2" type="ORF">AMJ40_06675</name>
</gene>
<protein>
    <submittedName>
        <fullName evidence="2">Uncharacterized protein</fullName>
    </submittedName>
</protein>
<feature type="transmembrane region" description="Helical" evidence="1">
    <location>
        <begin position="9"/>
        <end position="31"/>
    </location>
</feature>
<proteinExistence type="predicted"/>
<evidence type="ECO:0000313" key="2">
    <source>
        <dbReference type="EMBL" id="KPJ48890.1"/>
    </source>
</evidence>
<comment type="caution">
    <text evidence="2">The sequence shown here is derived from an EMBL/GenBank/DDBJ whole genome shotgun (WGS) entry which is preliminary data.</text>
</comment>
<dbReference type="EMBL" id="LIZT01000088">
    <property type="protein sequence ID" value="KPJ48890.1"/>
    <property type="molecule type" value="Genomic_DNA"/>
</dbReference>
<evidence type="ECO:0000313" key="3">
    <source>
        <dbReference type="Proteomes" id="UP000051124"/>
    </source>
</evidence>
<dbReference type="AlphaFoldDB" id="A0A0S7WFF4"/>
<keyword evidence="1" id="KW-0812">Transmembrane</keyword>